<evidence type="ECO:0000313" key="3">
    <source>
        <dbReference type="EMBL" id="MFC3852865.1"/>
    </source>
</evidence>
<keyword evidence="4" id="KW-1185">Reference proteome</keyword>
<reference evidence="4" key="1">
    <citation type="journal article" date="2019" name="Int. J. Syst. Evol. Microbiol.">
        <title>The Global Catalogue of Microorganisms (GCM) 10K type strain sequencing project: providing services to taxonomists for standard genome sequencing and annotation.</title>
        <authorList>
            <consortium name="The Broad Institute Genomics Platform"/>
            <consortium name="The Broad Institute Genome Sequencing Center for Infectious Disease"/>
            <person name="Wu L."/>
            <person name="Ma J."/>
        </authorList>
    </citation>
    <scope>NUCLEOTIDE SEQUENCE [LARGE SCALE GENOMIC DNA]</scope>
    <source>
        <strain evidence="4">IBRC 10765</strain>
    </source>
</reference>
<accession>A0ABV7ZXI6</accession>
<dbReference type="EMBL" id="JBHRYR010000003">
    <property type="protein sequence ID" value="MFC3852865.1"/>
    <property type="molecule type" value="Genomic_DNA"/>
</dbReference>
<dbReference type="InterPro" id="IPR002514">
    <property type="entry name" value="Transposase_8"/>
</dbReference>
<proteinExistence type="inferred from homology"/>
<comment type="similarity">
    <text evidence="1">Belongs to the transposase 8 family.</text>
</comment>
<organism evidence="3 4">
    <name type="scientific">Saccharospirillum mangrovi</name>
    <dbReference type="NCBI Taxonomy" id="2161747"/>
    <lineage>
        <taxon>Bacteria</taxon>
        <taxon>Pseudomonadati</taxon>
        <taxon>Pseudomonadota</taxon>
        <taxon>Gammaproteobacteria</taxon>
        <taxon>Oceanospirillales</taxon>
        <taxon>Saccharospirillaceae</taxon>
        <taxon>Saccharospirillum</taxon>
    </lineage>
</organism>
<sequence>MLKSNLAKKTQQYSLEFKRKSVEMTFDPDVLIKDVALAMDIHPFMLSRWRKEYREGLLRPSRSKKAVSKTPRKTPTKPKPATGDAESLELKRLRKENDKLKLENGLLNIPNGGTLSGSGFCRKHPRQIPIHIGSWHQLRSTVFESMAEGVSQTVAATTGKTGQTASDKTGVIHNRKCCFSVFHTVLPSLDLCASSKSKHYLMYIKNNSMFKWQIFSIHIE</sequence>
<evidence type="ECO:0000256" key="2">
    <source>
        <dbReference type="SAM" id="MobiDB-lite"/>
    </source>
</evidence>
<dbReference type="SUPFAM" id="SSF46689">
    <property type="entry name" value="Homeodomain-like"/>
    <property type="match status" value="1"/>
</dbReference>
<feature type="region of interest" description="Disordered" evidence="2">
    <location>
        <begin position="60"/>
        <end position="88"/>
    </location>
</feature>
<evidence type="ECO:0000313" key="4">
    <source>
        <dbReference type="Proteomes" id="UP001595617"/>
    </source>
</evidence>
<feature type="compositionally biased region" description="Basic residues" evidence="2">
    <location>
        <begin position="61"/>
        <end position="76"/>
    </location>
</feature>
<dbReference type="RefSeq" id="WP_380695477.1">
    <property type="nucleotide sequence ID" value="NZ_JBHRYR010000003.1"/>
</dbReference>
<protein>
    <submittedName>
        <fullName evidence="3">Transposase</fullName>
    </submittedName>
</protein>
<name>A0ABV7ZXI6_9GAMM</name>
<gene>
    <name evidence="3" type="ORF">ACFOOG_08475</name>
</gene>
<evidence type="ECO:0000256" key="1">
    <source>
        <dbReference type="ARBA" id="ARBA00009964"/>
    </source>
</evidence>
<dbReference type="InterPro" id="IPR009057">
    <property type="entry name" value="Homeodomain-like_sf"/>
</dbReference>
<dbReference type="Pfam" id="PF01527">
    <property type="entry name" value="HTH_Tnp_1"/>
    <property type="match status" value="1"/>
</dbReference>
<dbReference type="Proteomes" id="UP001595617">
    <property type="component" value="Unassembled WGS sequence"/>
</dbReference>
<comment type="caution">
    <text evidence="3">The sequence shown here is derived from an EMBL/GenBank/DDBJ whole genome shotgun (WGS) entry which is preliminary data.</text>
</comment>